<accession>A0A0H5QPD9</accession>
<dbReference type="AlphaFoldDB" id="A0A0H5QPD9"/>
<feature type="compositionally biased region" description="Basic and acidic residues" evidence="1">
    <location>
        <begin position="1"/>
        <end position="22"/>
    </location>
</feature>
<protein>
    <recommendedName>
        <fullName evidence="2">MABP domain-containing protein</fullName>
    </recommendedName>
</protein>
<sequence length="524" mass="57619">TEKGLKPLEFDRMDSINHEKSRSSLSPPSSKSSLANALARKTRLSITSPKRGSRQVDFSQAQQSSRLVSPKFMAPIIEIDDPGGQSMSTSVSDQEQSEPITTDQRSLSTASAAKSIAKPILPQEHGRPTPYLLSILRQMHIFLSSLPGCDSLATSCEMVMQNSSQYRLVVDYDDSVPITDIQIVVYFKGETLSPGYQFICDDDDEPIDLNQSFGDRQLYLAVERSRNKSPITELQLQIGDQDASPPYGYEKVFQSVTGLPGNLNFGSGAAPVCLCYRRGSSAPIVDINVSAIGTEGYRTISQAKVGDATLNSRSLLDIESDGPLPLFIHYKLSVFSIVARYESFLATGYADGVGNLSSMTFLEAQEMYYARAAAFLTICSYSCNPIVTHKALISMQMLSSTEHIPQRPFDLMLSTLLDLCSALRSDNEQLFRTAMKVACRLYHDNSRLISSRTSMKMIQSVIAYGCADPETNFAEYFLMGLLNQPCLTSCRVPPNHKVSVPKWIRDSVLGAVVDQVVFFGAVDG</sequence>
<feature type="non-terminal residue" evidence="3">
    <location>
        <position position="524"/>
    </location>
</feature>
<dbReference type="InterPro" id="IPR023341">
    <property type="entry name" value="MABP"/>
</dbReference>
<feature type="non-terminal residue" evidence="3">
    <location>
        <position position="1"/>
    </location>
</feature>
<feature type="compositionally biased region" description="Low complexity" evidence="1">
    <location>
        <begin position="23"/>
        <end position="39"/>
    </location>
</feature>
<proteinExistence type="predicted"/>
<organism evidence="3">
    <name type="scientific">Spongospora subterranea</name>
    <dbReference type="NCBI Taxonomy" id="70186"/>
    <lineage>
        <taxon>Eukaryota</taxon>
        <taxon>Sar</taxon>
        <taxon>Rhizaria</taxon>
        <taxon>Endomyxa</taxon>
        <taxon>Phytomyxea</taxon>
        <taxon>Plasmodiophorida</taxon>
        <taxon>Plasmodiophoridae</taxon>
        <taxon>Spongospora</taxon>
    </lineage>
</organism>
<dbReference type="GO" id="GO:0005737">
    <property type="term" value="C:cytoplasm"/>
    <property type="evidence" value="ECO:0007669"/>
    <property type="project" value="UniProtKB-ARBA"/>
</dbReference>
<evidence type="ECO:0000313" key="3">
    <source>
        <dbReference type="EMBL" id="CRZ03913.1"/>
    </source>
</evidence>
<dbReference type="EMBL" id="HACM01003471">
    <property type="protein sequence ID" value="CRZ03913.1"/>
    <property type="molecule type" value="Transcribed_RNA"/>
</dbReference>
<feature type="compositionally biased region" description="Polar residues" evidence="1">
    <location>
        <begin position="44"/>
        <end position="64"/>
    </location>
</feature>
<feature type="domain" description="MABP" evidence="2">
    <location>
        <begin position="175"/>
        <end position="334"/>
    </location>
</feature>
<dbReference type="Gene3D" id="2.100.10.50">
    <property type="match status" value="1"/>
</dbReference>
<feature type="region of interest" description="Disordered" evidence="1">
    <location>
        <begin position="1"/>
        <end position="64"/>
    </location>
</feature>
<evidence type="ECO:0000256" key="1">
    <source>
        <dbReference type="SAM" id="MobiDB-lite"/>
    </source>
</evidence>
<dbReference type="PROSITE" id="PS51498">
    <property type="entry name" value="MABP"/>
    <property type="match status" value="1"/>
</dbReference>
<reference evidence="3" key="1">
    <citation type="submission" date="2015-04" db="EMBL/GenBank/DDBJ databases">
        <title>The genome sequence of the plant pathogenic Rhizarian Plasmodiophora brassicae reveals insights in its biotrophic life cycle and the origin of chitin synthesis.</title>
        <authorList>
            <person name="Schwelm A."/>
            <person name="Fogelqvist J."/>
            <person name="Knaust A."/>
            <person name="Julke S."/>
            <person name="Lilja T."/>
            <person name="Dhandapani V."/>
            <person name="Bonilla-Rosso G."/>
            <person name="Karlsson M."/>
            <person name="Shevchenko A."/>
            <person name="Choi S.R."/>
            <person name="Kim H.G."/>
            <person name="Park J.Y."/>
            <person name="Lim Y.P."/>
            <person name="Ludwig-Muller J."/>
            <person name="Dixelius C."/>
        </authorList>
    </citation>
    <scope>NUCLEOTIDE SEQUENCE</scope>
    <source>
        <tissue evidence="3">Potato root galls</tissue>
    </source>
</reference>
<feature type="region of interest" description="Disordered" evidence="1">
    <location>
        <begin position="78"/>
        <end position="108"/>
    </location>
</feature>
<evidence type="ECO:0000259" key="2">
    <source>
        <dbReference type="PROSITE" id="PS51498"/>
    </source>
</evidence>
<feature type="compositionally biased region" description="Polar residues" evidence="1">
    <location>
        <begin position="85"/>
        <end position="108"/>
    </location>
</feature>
<name>A0A0H5QPD9_9EUKA</name>